<proteinExistence type="predicted"/>
<keyword evidence="6" id="KW-0788">Thiol protease</keyword>
<dbReference type="PANTHER" id="PTHR13367">
    <property type="entry name" value="UBIQUITIN THIOESTERASE"/>
    <property type="match status" value="1"/>
</dbReference>
<accession>A0A0D2NPF0</accession>
<dbReference type="GO" id="GO:0006508">
    <property type="term" value="P:proteolysis"/>
    <property type="evidence" value="ECO:0007669"/>
    <property type="project" value="UniProtKB-KW"/>
</dbReference>
<comment type="catalytic activity">
    <reaction evidence="1">
        <text>Thiol-dependent hydrolysis of ester, thioester, amide, peptide and isopeptide bonds formed by the C-terminal Gly of ubiquitin (a 76-residue protein attached to proteins as an intracellular targeting signal).</text>
        <dbReference type="EC" id="3.4.19.12"/>
    </reaction>
</comment>
<keyword evidence="5" id="KW-0378">Hydrolase</keyword>
<evidence type="ECO:0000256" key="2">
    <source>
        <dbReference type="ARBA" id="ARBA00012759"/>
    </source>
</evidence>
<keyword evidence="4" id="KW-0833">Ubl conjugation pathway</keyword>
<dbReference type="STRING" id="145388.A0A0D2NPF0"/>
<feature type="coiled-coil region" evidence="7">
    <location>
        <begin position="529"/>
        <end position="601"/>
    </location>
</feature>
<evidence type="ECO:0000256" key="5">
    <source>
        <dbReference type="ARBA" id="ARBA00022801"/>
    </source>
</evidence>
<reference evidence="11 12" key="1">
    <citation type="journal article" date="2013" name="BMC Genomics">
        <title>Reconstruction of the lipid metabolism for the microalga Monoraphidium neglectum from its genome sequence reveals characteristics suitable for biofuel production.</title>
        <authorList>
            <person name="Bogen C."/>
            <person name="Al-Dilaimi A."/>
            <person name="Albersmeier A."/>
            <person name="Wichmann J."/>
            <person name="Grundmann M."/>
            <person name="Rupp O."/>
            <person name="Lauersen K.J."/>
            <person name="Blifernez-Klassen O."/>
            <person name="Kalinowski J."/>
            <person name="Goesmann A."/>
            <person name="Mussgnug J.H."/>
            <person name="Kruse O."/>
        </authorList>
    </citation>
    <scope>NUCLEOTIDE SEQUENCE [LARGE SCALE GENOMIC DNA]</scope>
    <source>
        <strain evidence="11 12">SAG 48.87</strain>
    </source>
</reference>
<evidence type="ECO:0000256" key="6">
    <source>
        <dbReference type="ARBA" id="ARBA00022807"/>
    </source>
</evidence>
<keyword evidence="12" id="KW-1185">Reference proteome</keyword>
<organism evidence="11 12">
    <name type="scientific">Monoraphidium neglectum</name>
    <dbReference type="NCBI Taxonomy" id="145388"/>
    <lineage>
        <taxon>Eukaryota</taxon>
        <taxon>Viridiplantae</taxon>
        <taxon>Chlorophyta</taxon>
        <taxon>core chlorophytes</taxon>
        <taxon>Chlorophyceae</taxon>
        <taxon>CS clade</taxon>
        <taxon>Sphaeropleales</taxon>
        <taxon>Selenastraceae</taxon>
        <taxon>Monoraphidium</taxon>
    </lineage>
</organism>
<dbReference type="Proteomes" id="UP000054498">
    <property type="component" value="Unassembled WGS sequence"/>
</dbReference>
<keyword evidence="7" id="KW-0175">Coiled coil</keyword>
<feature type="domain" description="DUF3638" evidence="9">
    <location>
        <begin position="1853"/>
        <end position="2093"/>
    </location>
</feature>
<evidence type="ECO:0000256" key="4">
    <source>
        <dbReference type="ARBA" id="ARBA00022786"/>
    </source>
</evidence>
<evidence type="ECO:0000259" key="10">
    <source>
        <dbReference type="Pfam" id="PF12359"/>
    </source>
</evidence>
<dbReference type="RefSeq" id="XP_013905315.1">
    <property type="nucleotide sequence ID" value="XM_014049861.1"/>
</dbReference>
<name>A0A0D2NPF0_9CHLO</name>
<evidence type="ECO:0000256" key="3">
    <source>
        <dbReference type="ARBA" id="ARBA00022670"/>
    </source>
</evidence>
<feature type="region of interest" description="Disordered" evidence="8">
    <location>
        <begin position="1657"/>
        <end position="1699"/>
    </location>
</feature>
<evidence type="ECO:0000256" key="8">
    <source>
        <dbReference type="SAM" id="MobiDB-lite"/>
    </source>
</evidence>
<dbReference type="GeneID" id="25734375"/>
<dbReference type="Pfam" id="PF12359">
    <property type="entry name" value="DUF3645"/>
    <property type="match status" value="1"/>
</dbReference>
<sequence>MTELFCFKGARTQRLLAAAALPDVQEPPALEASKEANSTIEELPAWCEEEGLLHGIYSFTHLPAPSSQDPRTAKALSDVLRRFLAHHAAHPSLCTPELLAGLPKLSVAAELLASDLASFQPDYGCLLLALPPAPTCTPAAAACGGNAPLLPGPVVGVGELHLHLVCLDGWRFEVHSALWQECKEQRWPVTAAERLSRRSMREAAPQTGLKALLTLNGAQDPQLLHHQALAHLHAWLAARQAELLRPDTAVPATVNAVMTMISAATGAAEQLADDSRSIAPIEAALEGARAALERAVQGRALREAEQFDLPPAGRWPAHVELPHGVLPPPAEARSDASGLAAARARAARALGSQPLLREGCTFVQALVVVKYSSLWASNDEDGAVSDAALQHRMRLVERHVFPRMVALQTGGGGAADGLGGVPEALALSELADAYWQDLHALLGRPAAVAASMRVEIQSRGVLMDAALAAAGYLSQRERRGREAFCLRSGCDATFELAEEFGLGCQELLSKYAAHQAAAEARVSAHWSKVQGKQRRAAQLRVKLARLEQELQVLSSQLADATASRDAHLYGTWEYKSAGVSVESADRRVRSKRSEVKATENALTEELKPPRSVVQPLPRNPKKALRWLFWLHMGEAAPRLRCLARAAFAAQQLLVWPCGADTKEALKVPDYPLSLTKHYNTHQTNAYGDTTFDFPGTDGDVLLVSRSEVPDRSTIRPSTIDHMHSREDGIWYPDSLAPEMAWNGIPEVSKSNSGFAVPFNPFAPLKDGRALVLAYTEQLLPGDHQLQRYMDCTAFHAIPHERGNVAIAAPAAPPGGRLYERELPLGAPVVRTLVRQAVYHLGELQGAGAGRPAARVWRDGWEGDTLPALFEELSSLADHLSDTPREQEAVALLGELAAHLSEHIPRFRALARQFARMTAAVANELDSQLEALRGAAGASTAAAGAGVAGAAGGASSGSGAGAEAAVAAIVKKQLLWRAMAIRCHAMGELTGEDAAEMVELMVLINHGFVFQDDPAVREQLSSAVAGARQAAAARAPGLAAAARRAQSRVLTAAVRRVLARVPDGLDWRQHASLAGLTSFEAEGRDEQGAEHLYSINIVTGVVLFDGAPPNRLPADITGHPLYRRTFGDTNFEVFRTNQGLLQTARPAGGRFYDFLMGSSGRLVVTERHQGRALELLDAGQDHACAGWGEALPQRLRKLHSHWLWRGGRGGDDDVIEIRPLSFLQRDVHFVVRCTTASADAAGSGTDGGAGQRRAYDCRRVPPHLRARPWHELLAPPAVRAGGDGDTASEQLPDQLVLTADDAVLRVLSKYEDPRFIHVHRPAGPAAQGIAGYLLRYELPRFALEFELCGPDGALRSLQRRGYVLAARQQLADAVAAPGDGVTGVVDYTLPGFSRYLVLENGGGGSGAERLVEVPAGKVALLEGGGATVEVDGSSGAGLRSYAYSVHHRLGDLRASSIPARLQLAALYAATSTLLPEPGSQMTGAQVALQLVRWSWRDTALSQEELLHLRSAAAFAGHLLPALPLACHELEASAAQLSFLGAAVHAHPAGAGEAAEQQHALAPKQPHTDAATQYLIELSAGGWWGGANPRALLTPGEAARLLGARAAPQAPPSELWPLRLGQARVVDVPECPVPLDAVEAYEQALLGLVLVPAGGSAAAASGKPYPLTDPGSAAPDRPQWPFGGRQQPPPAGRGGGAARPLEAEMRSELRASWDEHRGLVVPEEVSAGCRERVRVLQARGGEVQAKRCEVEHYLLASIDHVPAGQTRHAGALFRCTRLAGAAPHASAADLMRFALDPPLLSRFNPFLSDASRERLLAACRLWLQLCVLEDRLGRLVELAASDDDGPLALELLVSRVWDPAAHPEWLVFEAEGGLQARAAAAAVAAAAASTPLADTAAAAGAAAAAGGDPGAIVQLNMGEGKTRVILPMLALHLAQRGGGRIVRLNLLSQLLPEAFDHLHLYLTASALGRKLAVLPFNRDVQLTELQARTIAACVAHMRQEGGLLLVAPEWRLSLLLKQRELWHRARDSHDEAAAATEEVLEAVGQLPYVDLLDESDELLRHKWQLIYAWGSPQDLPSRSERVSAVLALLQLVSSDLAPSANGTLPPGSAVLEPVAAENGRKPPGSYSGLRLISGGELAGALPGVCRALAEALLARPPYELRWLRGVAGSLKASAQQLRVASAVLSAVTDASAPIEQQLGRGHLARLEPYQLAHLLALRGMLAGEYGVLAHALQRRHLVDYGVNRLPSARKRLAVPFRAAQTPSERAEFAHPDVALLLTALSYFRDGLTKAELKEALVVLTSLGPSAQGEVYREWLDLSKPDITEEELAEIDSELKIDVNYEVQASCQDFVIANNH</sequence>
<evidence type="ECO:0000313" key="11">
    <source>
        <dbReference type="EMBL" id="KIZ06296.1"/>
    </source>
</evidence>
<dbReference type="EMBL" id="KK100391">
    <property type="protein sequence ID" value="KIZ06296.1"/>
    <property type="molecule type" value="Genomic_DNA"/>
</dbReference>
<dbReference type="EC" id="3.4.19.12" evidence="2"/>
<dbReference type="InterPro" id="IPR022099">
    <property type="entry name" value="DUF3638"/>
</dbReference>
<evidence type="ECO:0000259" key="9">
    <source>
        <dbReference type="Pfam" id="PF12340"/>
    </source>
</evidence>
<evidence type="ECO:0000256" key="7">
    <source>
        <dbReference type="SAM" id="Coils"/>
    </source>
</evidence>
<dbReference type="PANTHER" id="PTHR13367:SF33">
    <property type="entry name" value="P-LOOP CONTAINING NUCLEOSIDE TRIPHOSPHATE HYDROLASE PROTEIN"/>
    <property type="match status" value="1"/>
</dbReference>
<evidence type="ECO:0000256" key="1">
    <source>
        <dbReference type="ARBA" id="ARBA00000707"/>
    </source>
</evidence>
<dbReference type="OrthoDB" id="538905at2759"/>
<evidence type="ECO:0000313" key="12">
    <source>
        <dbReference type="Proteomes" id="UP000054498"/>
    </source>
</evidence>
<gene>
    <name evidence="11" type="ORF">MNEG_1660</name>
</gene>
<dbReference type="InterPro" id="IPR051346">
    <property type="entry name" value="OTU_Deubiquitinase"/>
</dbReference>
<feature type="domain" description="DUF3645" evidence="10">
    <location>
        <begin position="2246"/>
        <end position="2276"/>
    </location>
</feature>
<dbReference type="InterPro" id="IPR022105">
    <property type="entry name" value="DUF3645"/>
</dbReference>
<dbReference type="Pfam" id="PF12340">
    <property type="entry name" value="DUF3638"/>
    <property type="match status" value="1"/>
</dbReference>
<dbReference type="GO" id="GO:0004843">
    <property type="term" value="F:cysteine-type deubiquitinase activity"/>
    <property type="evidence" value="ECO:0007669"/>
    <property type="project" value="UniProtKB-EC"/>
</dbReference>
<dbReference type="KEGG" id="mng:MNEG_1660"/>
<keyword evidence="3" id="KW-0645">Protease</keyword>
<protein>
    <recommendedName>
        <fullName evidence="2">ubiquitinyl hydrolase 1</fullName>
        <ecNumber evidence="2">3.4.19.12</ecNumber>
    </recommendedName>
</protein>